<dbReference type="InterPro" id="IPR041657">
    <property type="entry name" value="HTH_17"/>
</dbReference>
<protein>
    <submittedName>
        <fullName evidence="2">Excisionase family DNA binding protein</fullName>
    </submittedName>
</protein>
<comment type="caution">
    <text evidence="2">The sequence shown here is derived from an EMBL/GenBank/DDBJ whole genome shotgun (WGS) entry which is preliminary data.</text>
</comment>
<accession>A0A5S5CNL7</accession>
<evidence type="ECO:0000259" key="1">
    <source>
        <dbReference type="Pfam" id="PF12728"/>
    </source>
</evidence>
<dbReference type="RefSeq" id="WP_166535063.1">
    <property type="nucleotide sequence ID" value="NZ_VNHW01000020.1"/>
</dbReference>
<dbReference type="EMBL" id="VNHW01000020">
    <property type="protein sequence ID" value="TYP82021.1"/>
    <property type="molecule type" value="Genomic_DNA"/>
</dbReference>
<dbReference type="Pfam" id="PF12728">
    <property type="entry name" value="HTH_17"/>
    <property type="match status" value="1"/>
</dbReference>
<reference evidence="2 3" key="1">
    <citation type="submission" date="2019-07" db="EMBL/GenBank/DDBJ databases">
        <title>Genomic Encyclopedia of Archaeal and Bacterial Type Strains, Phase II (KMG-II): from individual species to whole genera.</title>
        <authorList>
            <person name="Goeker M."/>
        </authorList>
    </citation>
    <scope>NUCLEOTIDE SEQUENCE [LARGE SCALE GENOMIC DNA]</scope>
    <source>
        <strain evidence="2 3">DSM 46842</strain>
    </source>
</reference>
<evidence type="ECO:0000313" key="3">
    <source>
        <dbReference type="Proteomes" id="UP000322499"/>
    </source>
</evidence>
<evidence type="ECO:0000313" key="2">
    <source>
        <dbReference type="EMBL" id="TYP82021.1"/>
    </source>
</evidence>
<organism evidence="2 3">
    <name type="scientific">Blastococcus xanthinilyticus</name>
    <dbReference type="NCBI Taxonomy" id="1564164"/>
    <lineage>
        <taxon>Bacteria</taxon>
        <taxon>Bacillati</taxon>
        <taxon>Actinomycetota</taxon>
        <taxon>Actinomycetes</taxon>
        <taxon>Geodermatophilales</taxon>
        <taxon>Geodermatophilaceae</taxon>
        <taxon>Blastococcus</taxon>
    </lineage>
</organism>
<gene>
    <name evidence="2" type="ORF">BD833_1205</name>
</gene>
<dbReference type="AlphaFoldDB" id="A0A5S5CNL7"/>
<dbReference type="Proteomes" id="UP000322499">
    <property type="component" value="Unassembled WGS sequence"/>
</dbReference>
<proteinExistence type="predicted"/>
<feature type="domain" description="Helix-turn-helix" evidence="1">
    <location>
        <begin position="102"/>
        <end position="146"/>
    </location>
</feature>
<sequence length="290" mass="31376">MSSTQNFTASIELDTHYPAREDEADALVTALDRDLEVHGGMITRSPSGRVRVVVTLQAADLRTAAPTALAIAIATGHQPFGIEVLPTDEFYRRLDTTPLPELLSVTQAGEALGVSRQRALQLVTGGKLQAVKVGDTWVIPRSAVAARDDQQGHRFTGLLLPIGVVSDTGQLIEDQAVDVARHPLPVFDEQDNVIGLARSVSRDDEGWTVTGALRGLPPGTYAVAARVDQLARREDGDVTRIEDLRLTGFNVLTTRQPAFPQAQIEVLPGRSYLDLRQLVGSDPAEVFTYP</sequence>
<keyword evidence="3" id="KW-1185">Reference proteome</keyword>
<name>A0A5S5CNL7_9ACTN</name>